<accession>A0ABT5L3R9</accession>
<dbReference type="EMBL" id="JAQQXP010000001">
    <property type="protein sequence ID" value="MDC8831674.1"/>
    <property type="molecule type" value="Genomic_DNA"/>
</dbReference>
<dbReference type="Gene3D" id="1.10.10.10">
    <property type="entry name" value="Winged helix-like DNA-binding domain superfamily/Winged helix DNA-binding domain"/>
    <property type="match status" value="1"/>
</dbReference>
<keyword evidence="1" id="KW-0805">Transcription regulation</keyword>
<comment type="caution">
    <text evidence="5">The sequence shown here is derived from an EMBL/GenBank/DDBJ whole genome shotgun (WGS) entry which is preliminary data.</text>
</comment>
<evidence type="ECO:0000259" key="4">
    <source>
        <dbReference type="PROSITE" id="PS50956"/>
    </source>
</evidence>
<reference evidence="5 6" key="1">
    <citation type="submission" date="2022-10" db="EMBL/GenBank/DDBJ databases">
        <title>Alteromonas sp. chi3 Genome sequencing.</title>
        <authorList>
            <person name="Park S."/>
        </authorList>
    </citation>
    <scope>NUCLEOTIDE SEQUENCE [LARGE SCALE GENOMIC DNA]</scope>
    <source>
        <strain evidence="6">chi3</strain>
    </source>
</reference>
<dbReference type="Gene3D" id="3.30.70.920">
    <property type="match status" value="1"/>
</dbReference>
<dbReference type="PANTHER" id="PTHR30154:SF34">
    <property type="entry name" value="TRANSCRIPTIONAL REGULATOR AZLB"/>
    <property type="match status" value="1"/>
</dbReference>
<dbReference type="InterPro" id="IPR011008">
    <property type="entry name" value="Dimeric_a/b-barrel"/>
</dbReference>
<keyword evidence="2" id="KW-0238">DNA-binding</keyword>
<name>A0ABT5L3R9_9ALTE</name>
<dbReference type="SMART" id="SM00344">
    <property type="entry name" value="HTH_ASNC"/>
    <property type="match status" value="1"/>
</dbReference>
<dbReference type="InterPro" id="IPR036388">
    <property type="entry name" value="WH-like_DNA-bd_sf"/>
</dbReference>
<dbReference type="PROSITE" id="PS00519">
    <property type="entry name" value="HTH_ASNC_1"/>
    <property type="match status" value="1"/>
</dbReference>
<evidence type="ECO:0000256" key="1">
    <source>
        <dbReference type="ARBA" id="ARBA00023015"/>
    </source>
</evidence>
<proteinExistence type="predicted"/>
<gene>
    <name evidence="5" type="ORF">OIK42_12990</name>
</gene>
<evidence type="ECO:0000256" key="2">
    <source>
        <dbReference type="ARBA" id="ARBA00023125"/>
    </source>
</evidence>
<evidence type="ECO:0000313" key="5">
    <source>
        <dbReference type="EMBL" id="MDC8831674.1"/>
    </source>
</evidence>
<protein>
    <submittedName>
        <fullName evidence="5">Lrp/AsnC family transcriptional regulator</fullName>
    </submittedName>
</protein>
<dbReference type="InterPro" id="IPR000485">
    <property type="entry name" value="AsnC-type_HTH_dom"/>
</dbReference>
<keyword evidence="6" id="KW-1185">Reference proteome</keyword>
<dbReference type="SUPFAM" id="SSF54909">
    <property type="entry name" value="Dimeric alpha+beta barrel"/>
    <property type="match status" value="1"/>
</dbReference>
<keyword evidence="3" id="KW-0804">Transcription</keyword>
<evidence type="ECO:0000256" key="3">
    <source>
        <dbReference type="ARBA" id="ARBA00023163"/>
    </source>
</evidence>
<dbReference type="InterPro" id="IPR019885">
    <property type="entry name" value="Tscrpt_reg_HTH_AsnC-type_CS"/>
</dbReference>
<feature type="domain" description="HTH asnC-type" evidence="4">
    <location>
        <begin position="3"/>
        <end position="64"/>
    </location>
</feature>
<dbReference type="InterPro" id="IPR019887">
    <property type="entry name" value="Tscrpt_reg_AsnC/Lrp_C"/>
</dbReference>
<dbReference type="Pfam" id="PF13412">
    <property type="entry name" value="HTH_24"/>
    <property type="match status" value="1"/>
</dbReference>
<dbReference type="PROSITE" id="PS50956">
    <property type="entry name" value="HTH_ASNC_2"/>
    <property type="match status" value="1"/>
</dbReference>
<dbReference type="InterPro" id="IPR036390">
    <property type="entry name" value="WH_DNA-bd_sf"/>
</dbReference>
<organism evidence="5 6">
    <name type="scientific">Alteromonas gilva</name>
    <dbReference type="NCBI Taxonomy" id="2987522"/>
    <lineage>
        <taxon>Bacteria</taxon>
        <taxon>Pseudomonadati</taxon>
        <taxon>Pseudomonadota</taxon>
        <taxon>Gammaproteobacteria</taxon>
        <taxon>Alteromonadales</taxon>
        <taxon>Alteromonadaceae</taxon>
        <taxon>Alteromonas/Salinimonas group</taxon>
        <taxon>Alteromonas</taxon>
    </lineage>
</organism>
<sequence length="155" mass="17598">MKLDKFDREILRVLQLNATISMADLSQQVGLSHTPCWRRVKRLEAEGIILRKVTLLNGKKLNLGVSVFIYVSLRNHDGDSLTDFETAVQSVDEIVECHTTSGEKDYLLKVIVESIEEYEYLLKSKLTHLPCVDHLSSTFALKQVKNTTALPIKNQ</sequence>
<dbReference type="RefSeq" id="WP_273641115.1">
    <property type="nucleotide sequence ID" value="NZ_JAQQXP010000001.1"/>
</dbReference>
<dbReference type="Proteomes" id="UP001218788">
    <property type="component" value="Unassembled WGS sequence"/>
</dbReference>
<dbReference type="InterPro" id="IPR019888">
    <property type="entry name" value="Tscrpt_reg_AsnC-like"/>
</dbReference>
<dbReference type="PRINTS" id="PR00033">
    <property type="entry name" value="HTHASNC"/>
</dbReference>
<evidence type="ECO:0000313" key="6">
    <source>
        <dbReference type="Proteomes" id="UP001218788"/>
    </source>
</evidence>
<dbReference type="PANTHER" id="PTHR30154">
    <property type="entry name" value="LEUCINE-RESPONSIVE REGULATORY PROTEIN"/>
    <property type="match status" value="1"/>
</dbReference>
<dbReference type="SUPFAM" id="SSF46785">
    <property type="entry name" value="Winged helix' DNA-binding domain"/>
    <property type="match status" value="1"/>
</dbReference>
<dbReference type="Pfam" id="PF01037">
    <property type="entry name" value="AsnC_trans_reg"/>
    <property type="match status" value="1"/>
</dbReference>